<sequence length="146" mass="16922">MTGHDSQLFRPDVLWIGPISINKRDGALPEWEPIPWNAVGPQVDEQEKGFHQRALKPLVWTKVDWNEFPEDGIFGRDRDWFVDNDISYATTFDDEDLILIQNTYFGFPDPPEWGLASRPTGNAEARWEWWGLFPDLPAAWVVPEVI</sequence>
<evidence type="ECO:0000313" key="2">
    <source>
        <dbReference type="Proteomes" id="UP000317909"/>
    </source>
</evidence>
<keyword evidence="2" id="KW-1185">Reference proteome</keyword>
<evidence type="ECO:0000313" key="1">
    <source>
        <dbReference type="EMBL" id="QDT72020.1"/>
    </source>
</evidence>
<accession>A0A517TUG9</accession>
<dbReference type="AlphaFoldDB" id="A0A517TUG9"/>
<proteinExistence type="predicted"/>
<reference evidence="1 2" key="1">
    <citation type="submission" date="2019-02" db="EMBL/GenBank/DDBJ databases">
        <title>Deep-cultivation of Planctomycetes and their phenomic and genomic characterization uncovers novel biology.</title>
        <authorList>
            <person name="Wiegand S."/>
            <person name="Jogler M."/>
            <person name="Boedeker C."/>
            <person name="Pinto D."/>
            <person name="Vollmers J."/>
            <person name="Rivas-Marin E."/>
            <person name="Kohn T."/>
            <person name="Peeters S.H."/>
            <person name="Heuer A."/>
            <person name="Rast P."/>
            <person name="Oberbeckmann S."/>
            <person name="Bunk B."/>
            <person name="Jeske O."/>
            <person name="Meyerdierks A."/>
            <person name="Storesund J.E."/>
            <person name="Kallscheuer N."/>
            <person name="Luecker S."/>
            <person name="Lage O.M."/>
            <person name="Pohl T."/>
            <person name="Merkel B.J."/>
            <person name="Hornburger P."/>
            <person name="Mueller R.-W."/>
            <person name="Bruemmer F."/>
            <person name="Labrenz M."/>
            <person name="Spormann A.M."/>
            <person name="Op den Camp H."/>
            <person name="Overmann J."/>
            <person name="Amann R."/>
            <person name="Jetten M.S.M."/>
            <person name="Mascher T."/>
            <person name="Medema M.H."/>
            <person name="Devos D.P."/>
            <person name="Kaster A.-K."/>
            <person name="Ovreas L."/>
            <person name="Rohde M."/>
            <person name="Galperin M.Y."/>
            <person name="Jogler C."/>
        </authorList>
    </citation>
    <scope>NUCLEOTIDE SEQUENCE [LARGE SCALE GENOMIC DNA]</scope>
    <source>
        <strain evidence="1 2">I41</strain>
    </source>
</reference>
<protein>
    <submittedName>
        <fullName evidence="1">Uncharacterized protein</fullName>
    </submittedName>
</protein>
<name>A0A517TUG9_9BACT</name>
<dbReference type="KEGG" id="llh:I41_11850"/>
<dbReference type="Proteomes" id="UP000317909">
    <property type="component" value="Chromosome"/>
</dbReference>
<organism evidence="1 2">
    <name type="scientific">Lacipirellula limnantheis</name>
    <dbReference type="NCBI Taxonomy" id="2528024"/>
    <lineage>
        <taxon>Bacteria</taxon>
        <taxon>Pseudomonadati</taxon>
        <taxon>Planctomycetota</taxon>
        <taxon>Planctomycetia</taxon>
        <taxon>Pirellulales</taxon>
        <taxon>Lacipirellulaceae</taxon>
        <taxon>Lacipirellula</taxon>
    </lineage>
</organism>
<dbReference type="EMBL" id="CP036339">
    <property type="protein sequence ID" value="QDT72020.1"/>
    <property type="molecule type" value="Genomic_DNA"/>
</dbReference>
<gene>
    <name evidence="1" type="ORF">I41_11850</name>
</gene>